<evidence type="ECO:0000313" key="4">
    <source>
        <dbReference type="Proteomes" id="UP000198688"/>
    </source>
</evidence>
<gene>
    <name evidence="3" type="ORF">SAMN04489716_9416</name>
</gene>
<feature type="domain" description="Glycoside-hydrolase family GH114 TIM-barrel" evidence="2">
    <location>
        <begin position="113"/>
        <end position="330"/>
    </location>
</feature>
<dbReference type="RefSeq" id="WP_231953855.1">
    <property type="nucleotide sequence ID" value="NZ_BOMJ01000018.1"/>
</dbReference>
<reference evidence="3 4" key="1">
    <citation type="submission" date="2016-10" db="EMBL/GenBank/DDBJ databases">
        <authorList>
            <person name="de Groot N.N."/>
        </authorList>
    </citation>
    <scope>NUCLEOTIDE SEQUENCE [LARGE SCALE GENOMIC DNA]</scope>
    <source>
        <strain evidence="3 4">DSM 43941</strain>
    </source>
</reference>
<feature type="compositionally biased region" description="Low complexity" evidence="1">
    <location>
        <begin position="45"/>
        <end position="102"/>
    </location>
</feature>
<dbReference type="STRING" id="113562.SAMN04489716_9416"/>
<dbReference type="SUPFAM" id="SSF51445">
    <property type="entry name" value="(Trans)glycosidases"/>
    <property type="match status" value="1"/>
</dbReference>
<feature type="region of interest" description="Disordered" evidence="1">
    <location>
        <begin position="44"/>
        <end position="107"/>
    </location>
</feature>
<dbReference type="InterPro" id="IPR013785">
    <property type="entry name" value="Aldolase_TIM"/>
</dbReference>
<evidence type="ECO:0000313" key="3">
    <source>
        <dbReference type="EMBL" id="SDT80912.1"/>
    </source>
</evidence>
<accession>A0A1H2DEI8</accession>
<dbReference type="Pfam" id="PF03537">
    <property type="entry name" value="Glyco_hydro_114"/>
    <property type="match status" value="1"/>
</dbReference>
<dbReference type="EMBL" id="LT629758">
    <property type="protein sequence ID" value="SDT80912.1"/>
    <property type="molecule type" value="Genomic_DNA"/>
</dbReference>
<dbReference type="InterPro" id="IPR004352">
    <property type="entry name" value="GH114_TIM-barrel"/>
</dbReference>
<organism evidence="3 4">
    <name type="scientific">Actinoplanes derwentensis</name>
    <dbReference type="NCBI Taxonomy" id="113562"/>
    <lineage>
        <taxon>Bacteria</taxon>
        <taxon>Bacillati</taxon>
        <taxon>Actinomycetota</taxon>
        <taxon>Actinomycetes</taxon>
        <taxon>Micromonosporales</taxon>
        <taxon>Micromonosporaceae</taxon>
        <taxon>Actinoplanes</taxon>
    </lineage>
</organism>
<name>A0A1H2DEI8_9ACTN</name>
<sequence length="342" mass="35629">MAVNRKRLKVGAGMAAVVVVALGVGIGTADAGTRRSWWGAKPVKATPTVSVTPSKSVTSSPSVTPSAAVTPSKSTTPSATRTSTTPAPAASTTTAAPVTTSAGWNPPPANAGFDYQIGGAYTPPSGVTVVSRDREATPAAGVYNICYVNAFQAQPGAESWWKSNHPDLLLKDKNGALVVDEDWNELMLDFSTAAKRTALVAVVGEWIDGCAADGFDAIESDNLDSYTRSQGLLTQAQAVAYATALNTRAHDNGLASGQKNTAELSSANAKKAGFDFAVAEECAEWDECDVYTATYGDKVIAIEYSRDGFSKACAAFGNKLSIVLRDRDVSASGSRSYVYEAC</sequence>
<protein>
    <recommendedName>
        <fullName evidence="2">Glycoside-hydrolase family GH114 TIM-barrel domain-containing protein</fullName>
    </recommendedName>
</protein>
<dbReference type="InterPro" id="IPR017853">
    <property type="entry name" value="GH"/>
</dbReference>
<proteinExistence type="predicted"/>
<dbReference type="AlphaFoldDB" id="A0A1H2DEI8"/>
<dbReference type="Gene3D" id="3.20.20.70">
    <property type="entry name" value="Aldolase class I"/>
    <property type="match status" value="1"/>
</dbReference>
<dbReference type="PANTHER" id="PTHR35273:SF2">
    <property type="entry name" value="ALPHA-GALACTOSIDASE"/>
    <property type="match status" value="1"/>
</dbReference>
<dbReference type="Proteomes" id="UP000198688">
    <property type="component" value="Chromosome I"/>
</dbReference>
<evidence type="ECO:0000256" key="1">
    <source>
        <dbReference type="SAM" id="MobiDB-lite"/>
    </source>
</evidence>
<dbReference type="PANTHER" id="PTHR35273">
    <property type="entry name" value="ALPHA-1,4 POLYGALACTOSAMINIDASE, PUTATIVE (AFU_ORTHOLOGUE AFUA_3G07890)-RELATED"/>
    <property type="match status" value="1"/>
</dbReference>
<keyword evidence="4" id="KW-1185">Reference proteome</keyword>
<evidence type="ECO:0000259" key="2">
    <source>
        <dbReference type="Pfam" id="PF03537"/>
    </source>
</evidence>